<dbReference type="PROSITE" id="PS50088">
    <property type="entry name" value="ANK_REPEAT"/>
    <property type="match status" value="2"/>
</dbReference>
<dbReference type="PANTHER" id="PTHR24189:SF50">
    <property type="entry name" value="ANKYRIN REPEAT AND SOCS BOX PROTEIN 2"/>
    <property type="match status" value="1"/>
</dbReference>
<proteinExistence type="predicted"/>
<feature type="repeat" description="ANK" evidence="3">
    <location>
        <begin position="309"/>
        <end position="341"/>
    </location>
</feature>
<evidence type="ECO:0000256" key="1">
    <source>
        <dbReference type="ARBA" id="ARBA00022737"/>
    </source>
</evidence>
<evidence type="ECO:0000313" key="4">
    <source>
        <dbReference type="EMBL" id="KAF2796340.1"/>
    </source>
</evidence>
<name>A0A6A6XIJ0_9PLEO</name>
<reference evidence="4" key="1">
    <citation type="journal article" date="2020" name="Stud. Mycol.">
        <title>101 Dothideomycetes genomes: a test case for predicting lifestyles and emergence of pathogens.</title>
        <authorList>
            <person name="Haridas S."/>
            <person name="Albert R."/>
            <person name="Binder M."/>
            <person name="Bloem J."/>
            <person name="Labutti K."/>
            <person name="Salamov A."/>
            <person name="Andreopoulos B."/>
            <person name="Baker S."/>
            <person name="Barry K."/>
            <person name="Bills G."/>
            <person name="Bluhm B."/>
            <person name="Cannon C."/>
            <person name="Castanera R."/>
            <person name="Culley D."/>
            <person name="Daum C."/>
            <person name="Ezra D."/>
            <person name="Gonzalez J."/>
            <person name="Henrissat B."/>
            <person name="Kuo A."/>
            <person name="Liang C."/>
            <person name="Lipzen A."/>
            <person name="Lutzoni F."/>
            <person name="Magnuson J."/>
            <person name="Mondo S."/>
            <person name="Nolan M."/>
            <person name="Ohm R."/>
            <person name="Pangilinan J."/>
            <person name="Park H.-J."/>
            <person name="Ramirez L."/>
            <person name="Alfaro M."/>
            <person name="Sun H."/>
            <person name="Tritt A."/>
            <person name="Yoshinaga Y."/>
            <person name="Zwiers L.-H."/>
            <person name="Turgeon B."/>
            <person name="Goodwin S."/>
            <person name="Spatafora J."/>
            <person name="Crous P."/>
            <person name="Grigoriev I."/>
        </authorList>
    </citation>
    <scope>NUCLEOTIDE SEQUENCE</scope>
    <source>
        <strain evidence="4">CBS 109.77</strain>
    </source>
</reference>
<dbReference type="InterPro" id="IPR050745">
    <property type="entry name" value="Multifunctional_regulatory"/>
</dbReference>
<dbReference type="SUPFAM" id="SSF48403">
    <property type="entry name" value="Ankyrin repeat"/>
    <property type="match status" value="1"/>
</dbReference>
<dbReference type="InterPro" id="IPR002110">
    <property type="entry name" value="Ankyrin_rpt"/>
</dbReference>
<sequence>MSGVGEIIAGVAVAASFTQLLAHVLRTSKTLFVFYQDFKDAPSHLKHVQQKLLLLLCILEVYEVHLREIDDDRLLPSNLRMLLQIVLQRLDDDIFEMNQRFFNDGQKRSRSLKMKFKLMFTDREVIAKLMERLRDAERDLVLLTGLLNIKISSVAFASLPAVDSSHSVDQTTKDVIQKPTGSPIARHCTKSTLKVAPRSYVLVPDSWLRKLGFYCSVTILVTPGDVKTTKILLGYKFPIWFSHKAISIYFQLAWSTLCNISIMPGYIRVQNQVALGSPFMGACERGDVRLISQYVREDPEILNNRTICSGKTPLLLAIASQNLEAVKYLLDSGADANMGDDERILPIFSAIGFRDKRIANSTQYIQVPPPTTLWLDMVKLLSQYGASVHENIAGKSMTTAFLSRDSYDPQVVLRYFRLLLEENYTDFDACDDQGRCALANAIRGGEAATSSIDFLAREGVQLSRILADGKNVLHLSASIAMDMKPIKHFYERHGIIEVNRLDQWGWTPLHYAVDSPSNRCGGTCGKVRMLLKKGADPYSKGRMAHFRHLHPSNMFSEPVSPIEYAEWLGCEVYERFVDDMVATGVLTADEYEVGDEDEFVDEGEWSDFYDTKEEFEKEELFDG</sequence>
<dbReference type="SMART" id="SM00248">
    <property type="entry name" value="ANK"/>
    <property type="match status" value="3"/>
</dbReference>
<dbReference type="OrthoDB" id="3797241at2759"/>
<dbReference type="Pfam" id="PF00023">
    <property type="entry name" value="Ank"/>
    <property type="match status" value="1"/>
</dbReference>
<keyword evidence="5" id="KW-1185">Reference proteome</keyword>
<dbReference type="Proteomes" id="UP000799757">
    <property type="component" value="Unassembled WGS sequence"/>
</dbReference>
<dbReference type="Gene3D" id="1.25.40.20">
    <property type="entry name" value="Ankyrin repeat-containing domain"/>
    <property type="match status" value="2"/>
</dbReference>
<feature type="repeat" description="ANK" evidence="3">
    <location>
        <begin position="504"/>
        <end position="542"/>
    </location>
</feature>
<gene>
    <name evidence="4" type="ORF">K505DRAFT_359379</name>
</gene>
<evidence type="ECO:0000313" key="5">
    <source>
        <dbReference type="Proteomes" id="UP000799757"/>
    </source>
</evidence>
<dbReference type="PROSITE" id="PS50297">
    <property type="entry name" value="ANK_REP_REGION"/>
    <property type="match status" value="1"/>
</dbReference>
<accession>A0A6A6XIJ0</accession>
<dbReference type="PANTHER" id="PTHR24189">
    <property type="entry name" value="MYOTROPHIN"/>
    <property type="match status" value="1"/>
</dbReference>
<keyword evidence="1" id="KW-0677">Repeat</keyword>
<dbReference type="EMBL" id="MU001833">
    <property type="protein sequence ID" value="KAF2796340.1"/>
    <property type="molecule type" value="Genomic_DNA"/>
</dbReference>
<dbReference type="Pfam" id="PF12796">
    <property type="entry name" value="Ank_2"/>
    <property type="match status" value="1"/>
</dbReference>
<dbReference type="AlphaFoldDB" id="A0A6A6XIJ0"/>
<organism evidence="4 5">
    <name type="scientific">Melanomma pulvis-pyrius CBS 109.77</name>
    <dbReference type="NCBI Taxonomy" id="1314802"/>
    <lineage>
        <taxon>Eukaryota</taxon>
        <taxon>Fungi</taxon>
        <taxon>Dikarya</taxon>
        <taxon>Ascomycota</taxon>
        <taxon>Pezizomycotina</taxon>
        <taxon>Dothideomycetes</taxon>
        <taxon>Pleosporomycetidae</taxon>
        <taxon>Pleosporales</taxon>
        <taxon>Melanommataceae</taxon>
        <taxon>Melanomma</taxon>
    </lineage>
</organism>
<evidence type="ECO:0000256" key="2">
    <source>
        <dbReference type="ARBA" id="ARBA00023043"/>
    </source>
</evidence>
<evidence type="ECO:0000256" key="3">
    <source>
        <dbReference type="PROSITE-ProRule" id="PRU00023"/>
    </source>
</evidence>
<keyword evidence="2 3" id="KW-0040">ANK repeat</keyword>
<dbReference type="InterPro" id="IPR036770">
    <property type="entry name" value="Ankyrin_rpt-contain_sf"/>
</dbReference>
<protein>
    <submittedName>
        <fullName evidence="4">Ankyrin</fullName>
    </submittedName>
</protein>